<dbReference type="Proteomes" id="UP000769766">
    <property type="component" value="Unassembled WGS sequence"/>
</dbReference>
<organism evidence="4 5">
    <name type="scientific">Tectimicrobiota bacterium</name>
    <dbReference type="NCBI Taxonomy" id="2528274"/>
    <lineage>
        <taxon>Bacteria</taxon>
        <taxon>Pseudomonadati</taxon>
        <taxon>Nitrospinota/Tectimicrobiota group</taxon>
        <taxon>Candidatus Tectimicrobiota</taxon>
    </lineage>
</organism>
<evidence type="ECO:0000259" key="1">
    <source>
        <dbReference type="Pfam" id="PF01968"/>
    </source>
</evidence>
<dbReference type="InterPro" id="IPR008040">
    <property type="entry name" value="Hydant_A_N"/>
</dbReference>
<dbReference type="EMBL" id="JACPRF010000030">
    <property type="protein sequence ID" value="MBI2875445.1"/>
    <property type="molecule type" value="Genomic_DNA"/>
</dbReference>
<feature type="domain" description="Hydantoinase/oxoprolinase N-terminal" evidence="2">
    <location>
        <begin position="5"/>
        <end position="164"/>
    </location>
</feature>
<dbReference type="GO" id="GO:0017168">
    <property type="term" value="F:5-oxoprolinase (ATP-hydrolyzing) activity"/>
    <property type="evidence" value="ECO:0007669"/>
    <property type="project" value="TreeGrafter"/>
</dbReference>
<dbReference type="PANTHER" id="PTHR11365:SF23">
    <property type="entry name" value="HYPOTHETICAL 5-OXOPROLINASE (EUROFUNG)-RELATED"/>
    <property type="match status" value="1"/>
</dbReference>
<proteinExistence type="predicted"/>
<dbReference type="InterPro" id="IPR049517">
    <property type="entry name" value="ACX-like_C"/>
</dbReference>
<dbReference type="GO" id="GO:0006749">
    <property type="term" value="P:glutathione metabolic process"/>
    <property type="evidence" value="ECO:0007669"/>
    <property type="project" value="TreeGrafter"/>
</dbReference>
<comment type="caution">
    <text evidence="4">The sequence shown here is derived from an EMBL/GenBank/DDBJ whole genome shotgun (WGS) entry which is preliminary data.</text>
</comment>
<evidence type="ECO:0000313" key="5">
    <source>
        <dbReference type="Proteomes" id="UP000769766"/>
    </source>
</evidence>
<dbReference type="InterPro" id="IPR002821">
    <property type="entry name" value="Hydantoinase_A"/>
</dbReference>
<dbReference type="PANTHER" id="PTHR11365">
    <property type="entry name" value="5-OXOPROLINASE RELATED"/>
    <property type="match status" value="1"/>
</dbReference>
<accession>A0A932FUC1</accession>
<evidence type="ECO:0000259" key="3">
    <source>
        <dbReference type="Pfam" id="PF19278"/>
    </source>
</evidence>
<dbReference type="InterPro" id="IPR043129">
    <property type="entry name" value="ATPase_NBD"/>
</dbReference>
<dbReference type="InterPro" id="IPR045079">
    <property type="entry name" value="Oxoprolinase-like"/>
</dbReference>
<gene>
    <name evidence="4" type="ORF">HYY20_01030</name>
</gene>
<dbReference type="SUPFAM" id="SSF53067">
    <property type="entry name" value="Actin-like ATPase domain"/>
    <property type="match status" value="1"/>
</dbReference>
<dbReference type="AlphaFoldDB" id="A0A932FUC1"/>
<feature type="domain" description="Hydantoinase A/oxoprolinase" evidence="1">
    <location>
        <begin position="190"/>
        <end position="471"/>
    </location>
</feature>
<feature type="domain" description="Acetophenone carboxylase-like C-terminal" evidence="3">
    <location>
        <begin position="496"/>
        <end position="668"/>
    </location>
</feature>
<dbReference type="Pfam" id="PF01968">
    <property type="entry name" value="Hydantoinase_A"/>
    <property type="match status" value="1"/>
</dbReference>
<reference evidence="4" key="1">
    <citation type="submission" date="2020-07" db="EMBL/GenBank/DDBJ databases">
        <title>Huge and variable diversity of episymbiotic CPR bacteria and DPANN archaea in groundwater ecosystems.</title>
        <authorList>
            <person name="He C.Y."/>
            <person name="Keren R."/>
            <person name="Whittaker M."/>
            <person name="Farag I.F."/>
            <person name="Doudna J."/>
            <person name="Cate J.H.D."/>
            <person name="Banfield J.F."/>
        </authorList>
    </citation>
    <scope>NUCLEOTIDE SEQUENCE</scope>
    <source>
        <strain evidence="4">NC_groundwater_672_Ag_B-0.1um_62_36</strain>
    </source>
</reference>
<evidence type="ECO:0000259" key="2">
    <source>
        <dbReference type="Pfam" id="PF05378"/>
    </source>
</evidence>
<dbReference type="Pfam" id="PF05378">
    <property type="entry name" value="Hydant_A_N"/>
    <property type="match status" value="1"/>
</dbReference>
<dbReference type="GO" id="GO:0005829">
    <property type="term" value="C:cytosol"/>
    <property type="evidence" value="ECO:0007669"/>
    <property type="project" value="TreeGrafter"/>
</dbReference>
<evidence type="ECO:0000313" key="4">
    <source>
        <dbReference type="EMBL" id="MBI2875445.1"/>
    </source>
</evidence>
<dbReference type="Pfam" id="PF19278">
    <property type="entry name" value="Hydant_A_C"/>
    <property type="match status" value="1"/>
</dbReference>
<protein>
    <submittedName>
        <fullName evidence="4">Hydantoinase/oxoprolinase family protein</fullName>
    </submittedName>
</protein>
<sequence>MGLNIGIDTGGTFTDGFFFREREQVSVKVETTPHDLTECFIHCLQQGAEALGLSLQEMLLEVDIIRYCTTIATNCLIQRTGPRIGLIVSQGSEESLYTDQPATLEPFVSRAMIAGVVQPLVEEAVKRTIKDLLEKGARLLAISLRGALQDPSDEVRIREIANQEYPPHYLGYVPILVSNEITARAGDFARTATTVMSAYVHRDLVKYLYKLEDELHREGFTRPLLVVHSDGSVCRVARSKAISTLDSGPAAGVQGAAFFGGIYGIPDLVSVDVGGTSTDIALVRDGRYQTQGEITIEGYPILSRHINLKTFGGGGGSIARVEDGRCRVGPESAGALPGPVCYDLGGFQPTVTDACLALGDLNPDYFLGGRRTLNAAAARSALEEEIARPLHLSLEEAAWKVKTTLERNIAAEVKKELDQAQLDPTRVTLFSFGGAGGMVCCGYADRLGIRRIIGFSQAAVFSAIGATTLDLSHLYEHPQPVMIRDPQGNLLSNLDLLNQGIRRLHQRALRDMRGEGIPPETIKISLELEMRDGRQTFSTTLSSPQILFEDGQDLDRIAQEFIRRYRQAKGGEGKFSDAIQIELFRLTALSLTPKYAPPAHEPGGEDPQAGLKGSREIFWGHGLEATPVYGLEQLQGGNLVLGPAIIEAIDTTYLIPAGWRCQVDRYRNCVLEKTD</sequence>
<name>A0A932FUC1_UNCTE</name>